<name>A0A7D3XG06_9SPHN</name>
<dbReference type="EMBL" id="CP053921">
    <property type="protein sequence ID" value="QKG70093.1"/>
    <property type="molecule type" value="Genomic_DNA"/>
</dbReference>
<dbReference type="InterPro" id="IPR043749">
    <property type="entry name" value="DUF5694"/>
</dbReference>
<gene>
    <name evidence="1" type="ORF">HQR01_01180</name>
</gene>
<protein>
    <submittedName>
        <fullName evidence="1">Uncharacterized protein</fullName>
    </submittedName>
</protein>
<evidence type="ECO:0000313" key="2">
    <source>
        <dbReference type="Proteomes" id="UP000504693"/>
    </source>
</evidence>
<dbReference type="AlphaFoldDB" id="A0A7D3XG06"/>
<dbReference type="Pfam" id="PF18950">
    <property type="entry name" value="DUF5694"/>
    <property type="match status" value="1"/>
</dbReference>
<reference evidence="1 2" key="1">
    <citation type="submission" date="2020-05" db="EMBL/GenBank/DDBJ databases">
        <title>Erythrobacter mangrovi sp. nov., isolated from rhizosphere soil of mangrove plant (Kandelia candel).</title>
        <authorList>
            <person name="Ye Y.H."/>
        </authorList>
    </citation>
    <scope>NUCLEOTIDE SEQUENCE [LARGE SCALE GENOMIC DNA]</scope>
    <source>
        <strain evidence="1 2">EB310</strain>
    </source>
</reference>
<sequence>MLAWGAGAIAQDTSPVAIADTAAESRGDRSEVLVLGVAHLSQLPKGFDRRQLEPLLAKLKAWQPEAIAIEALSGAQCDYLREYDFAYSGSAADYCFDPTAAREAIGLSGAAASEAIERVLASPQRQRPPEVRRRLAALFLAAGEPNSAVVQWFRLDPTERHADAYLTPQLIEILSKRSQSLNENVSIGAFLAAELGLEKLESVDDHTGDRASGPGDDKTYAAEIAQIWDNAVVKQRIKDDEHWDRLIAKGGSIIDWFRSLNSLESQRLAVESDFAAAAASKLPGNSGRRYLAYWETRNLRMVANIREVVGPGRKVLAIVGAAHKPYYERYLGMTSDIELADIEEVLAD</sequence>
<keyword evidence="2" id="KW-1185">Reference proteome</keyword>
<organism evidence="1 2">
    <name type="scientific">Erythrobacter mangrovi</name>
    <dbReference type="NCBI Taxonomy" id="2739433"/>
    <lineage>
        <taxon>Bacteria</taxon>
        <taxon>Pseudomonadati</taxon>
        <taxon>Pseudomonadota</taxon>
        <taxon>Alphaproteobacteria</taxon>
        <taxon>Sphingomonadales</taxon>
        <taxon>Erythrobacteraceae</taxon>
        <taxon>Erythrobacter/Porphyrobacter group</taxon>
        <taxon>Erythrobacter</taxon>
    </lineage>
</organism>
<dbReference type="KEGG" id="emv:HQR01_01180"/>
<proteinExistence type="predicted"/>
<evidence type="ECO:0000313" key="1">
    <source>
        <dbReference type="EMBL" id="QKG70093.1"/>
    </source>
</evidence>
<dbReference type="RefSeq" id="WP_173211979.1">
    <property type="nucleotide sequence ID" value="NZ_CP053921.1"/>
</dbReference>
<accession>A0A7D3XG06</accession>
<dbReference type="Proteomes" id="UP000504693">
    <property type="component" value="Chromosome"/>
</dbReference>